<dbReference type="EMBL" id="LAZR01017792">
    <property type="protein sequence ID" value="KKL98945.1"/>
    <property type="molecule type" value="Genomic_DNA"/>
</dbReference>
<comment type="caution">
    <text evidence="1">The sequence shown here is derived from an EMBL/GenBank/DDBJ whole genome shotgun (WGS) entry which is preliminary data.</text>
</comment>
<reference evidence="1" key="1">
    <citation type="journal article" date="2015" name="Nature">
        <title>Complex archaea that bridge the gap between prokaryotes and eukaryotes.</title>
        <authorList>
            <person name="Spang A."/>
            <person name="Saw J.H."/>
            <person name="Jorgensen S.L."/>
            <person name="Zaremba-Niedzwiedzka K."/>
            <person name="Martijn J."/>
            <person name="Lind A.E."/>
            <person name="van Eijk R."/>
            <person name="Schleper C."/>
            <person name="Guy L."/>
            <person name="Ettema T.J."/>
        </authorList>
    </citation>
    <scope>NUCLEOTIDE SEQUENCE</scope>
</reference>
<accession>A0A0F9IZ72</accession>
<sequence length="86" mass="9508">MGSKFDNERDRHAYGYDAGQIIDGEVRKDLDTGHYILVDEDGVGFDPQVALESLAGQTVRLTLISHRSLQRATELMDAVQSSDEPS</sequence>
<organism evidence="1">
    <name type="scientific">marine sediment metagenome</name>
    <dbReference type="NCBI Taxonomy" id="412755"/>
    <lineage>
        <taxon>unclassified sequences</taxon>
        <taxon>metagenomes</taxon>
        <taxon>ecological metagenomes</taxon>
    </lineage>
</organism>
<protein>
    <submittedName>
        <fullName evidence="1">Uncharacterized protein</fullName>
    </submittedName>
</protein>
<dbReference type="AlphaFoldDB" id="A0A0F9IZ72"/>
<name>A0A0F9IZ72_9ZZZZ</name>
<proteinExistence type="predicted"/>
<evidence type="ECO:0000313" key="1">
    <source>
        <dbReference type="EMBL" id="KKL98945.1"/>
    </source>
</evidence>
<gene>
    <name evidence="1" type="ORF">LCGC14_1819350</name>
</gene>